<dbReference type="RefSeq" id="WP_377795819.1">
    <property type="nucleotide sequence ID" value="NZ_JBHSLW010000005.1"/>
</dbReference>
<dbReference type="Proteomes" id="UP001596053">
    <property type="component" value="Unassembled WGS sequence"/>
</dbReference>
<reference evidence="4" key="1">
    <citation type="journal article" date="2019" name="Int. J. Syst. Evol. Microbiol.">
        <title>The Global Catalogue of Microorganisms (GCM) 10K type strain sequencing project: providing services to taxonomists for standard genome sequencing and annotation.</title>
        <authorList>
            <consortium name="The Broad Institute Genomics Platform"/>
            <consortium name="The Broad Institute Genome Sequencing Center for Infectious Disease"/>
            <person name="Wu L."/>
            <person name="Ma J."/>
        </authorList>
    </citation>
    <scope>NUCLEOTIDE SEQUENCE [LARGE SCALE GENOMIC DNA]</scope>
    <source>
        <strain evidence="4">NCAIM B.01391</strain>
    </source>
</reference>
<dbReference type="EMBL" id="JBHSLW010000005">
    <property type="protein sequence ID" value="MFC5418550.1"/>
    <property type="molecule type" value="Genomic_DNA"/>
</dbReference>
<feature type="compositionally biased region" description="Basic and acidic residues" evidence="1">
    <location>
        <begin position="37"/>
        <end position="47"/>
    </location>
</feature>
<feature type="compositionally biased region" description="Polar residues" evidence="1">
    <location>
        <begin position="62"/>
        <end position="76"/>
    </location>
</feature>
<evidence type="ECO:0000313" key="3">
    <source>
        <dbReference type="EMBL" id="MFC5418550.1"/>
    </source>
</evidence>
<proteinExistence type="predicted"/>
<feature type="signal peptide" evidence="2">
    <location>
        <begin position="1"/>
        <end position="21"/>
    </location>
</feature>
<feature type="chain" id="PRO_5046439002" evidence="2">
    <location>
        <begin position="22"/>
        <end position="90"/>
    </location>
</feature>
<accession>A0ABW0IMT9</accession>
<keyword evidence="4" id="KW-1185">Reference proteome</keyword>
<evidence type="ECO:0000313" key="4">
    <source>
        <dbReference type="Proteomes" id="UP001596053"/>
    </source>
</evidence>
<name>A0ABW0IMT9_9HYPH</name>
<protein>
    <submittedName>
        <fullName evidence="3">Uncharacterized protein</fullName>
    </submittedName>
</protein>
<gene>
    <name evidence="3" type="ORF">ACFPOB_03125</name>
</gene>
<sequence length="90" mass="9379">MMRHIFLSLAAAVLLAGGATAQTIHPPTKAGAGAKPDSAEAKRERIPEPAGANRPEARGGAESQQNRDYGKQTQPEGKNLHEGLPATSKP</sequence>
<organism evidence="3 4">
    <name type="scientific">Bosea eneae</name>
    <dbReference type="NCBI Taxonomy" id="151454"/>
    <lineage>
        <taxon>Bacteria</taxon>
        <taxon>Pseudomonadati</taxon>
        <taxon>Pseudomonadota</taxon>
        <taxon>Alphaproteobacteria</taxon>
        <taxon>Hyphomicrobiales</taxon>
        <taxon>Boseaceae</taxon>
        <taxon>Bosea</taxon>
    </lineage>
</organism>
<comment type="caution">
    <text evidence="3">The sequence shown here is derived from an EMBL/GenBank/DDBJ whole genome shotgun (WGS) entry which is preliminary data.</text>
</comment>
<evidence type="ECO:0000256" key="2">
    <source>
        <dbReference type="SAM" id="SignalP"/>
    </source>
</evidence>
<feature type="region of interest" description="Disordered" evidence="1">
    <location>
        <begin position="23"/>
        <end position="90"/>
    </location>
</feature>
<evidence type="ECO:0000256" key="1">
    <source>
        <dbReference type="SAM" id="MobiDB-lite"/>
    </source>
</evidence>
<keyword evidence="2" id="KW-0732">Signal</keyword>